<evidence type="ECO:0000256" key="7">
    <source>
        <dbReference type="ARBA" id="ARBA00030248"/>
    </source>
</evidence>
<evidence type="ECO:0000256" key="9">
    <source>
        <dbReference type="SAM" id="Phobius"/>
    </source>
</evidence>
<accession>A0ABY3STF5</accession>
<evidence type="ECO:0000259" key="10">
    <source>
        <dbReference type="PROSITE" id="PS50522"/>
    </source>
</evidence>
<feature type="transmembrane region" description="Helical" evidence="9">
    <location>
        <begin position="419"/>
        <end position="439"/>
    </location>
</feature>
<keyword evidence="9" id="KW-0472">Membrane</keyword>
<dbReference type="SUPFAM" id="SSF56672">
    <property type="entry name" value="DNA/RNA polymerases"/>
    <property type="match status" value="1"/>
</dbReference>
<name>A0ABY3STF5_9VIRU</name>
<evidence type="ECO:0000256" key="8">
    <source>
        <dbReference type="ARBA" id="ARBA00048744"/>
    </source>
</evidence>
<evidence type="ECO:0000313" key="12">
    <source>
        <dbReference type="Proteomes" id="UP001057863"/>
    </source>
</evidence>
<dbReference type="EMBL" id="MZ679798">
    <property type="protein sequence ID" value="UJQ85838.1"/>
    <property type="molecule type" value="Genomic_RNA"/>
</dbReference>
<organism evidence="11 12">
    <name type="scientific">Leviviridae sp</name>
    <dbReference type="NCBI Taxonomy" id="2027243"/>
    <lineage>
        <taxon>Viruses</taxon>
        <taxon>Riboviria</taxon>
        <taxon>Orthornavirae</taxon>
        <taxon>Lenarviricota</taxon>
        <taxon>Leviviricetes</taxon>
        <taxon>Norzivirales</taxon>
        <taxon>Fiersviridae</taxon>
    </lineage>
</organism>
<evidence type="ECO:0000256" key="3">
    <source>
        <dbReference type="ARBA" id="ARBA00022679"/>
    </source>
</evidence>
<protein>
    <recommendedName>
        <fullName evidence="1">RNA-directed RNA polymerase</fullName>
        <ecNumber evidence="1">2.7.7.48</ecNumber>
    </recommendedName>
    <alternativeName>
        <fullName evidence="7">RNA replicase beta chain</fullName>
    </alternativeName>
</protein>
<evidence type="ECO:0000256" key="4">
    <source>
        <dbReference type="ARBA" id="ARBA00022695"/>
    </source>
</evidence>
<keyword evidence="4" id="KW-0548">Nucleotidyltransferase</keyword>
<evidence type="ECO:0000256" key="1">
    <source>
        <dbReference type="ARBA" id="ARBA00012494"/>
    </source>
</evidence>
<evidence type="ECO:0000256" key="6">
    <source>
        <dbReference type="ARBA" id="ARBA00022953"/>
    </source>
</evidence>
<keyword evidence="3" id="KW-0808">Transferase</keyword>
<sequence>MVAKSYEVYLLGLYKAMLSSIVRIRPRLRVDCERDYSRLLSSVEKAGISMFLEYLPAMGKHFDICLSQRRLTPSYVPYMGTYKRRGSIPRLFKGLMLSVFDESGELRIEPDIKAVEFLRQLFGAAKRFRMPCSDSSTWEHVDEFFRIDAEVRRPSLQWDDDDFSPHAARDLQLGDRDSCVLPLFHHLGAESESAACVSEKHLSTIQWVADVCTAELGRFDPAAWRSRHGPGAVADLKTGSDKYQFPFWPAKLDRVFPFADHGFHDYAEWADYVGRQSEASASLQLHEPPSRLIAVPKTITGPRLIASEPVSHQWCQQLIRDFLMSRVSDTSISRCISFRDQSKNGSLALRASLSESHATIDLSNASDRLSCWLVERLFRTSPTLLDALQASRTRWIRNDIDRKSPSLYRLRKFTTMGSAVTFPVQTIIFTYIAIGSVLFSRRLQPTQANIWWASSEVQVFGDDIIVPSDSVDNTLAALTHLGLKVNPNKTFKTGRFRESCGVDAFCGHDVTKVSVLAMPVVSKPESVVSSLDTHNNFFMRGYYEVSDYIHRAVASLKRYRFFKVRAGSGAVGWYSFDGEDHGVTEYRWNPNLQRLEYRVTGLYSPTKREPTNGRSMTLQYFTEVTRPPISKEVRLGRSSVVPTKLRWHWEIAPN</sequence>
<reference evidence="11" key="1">
    <citation type="submission" date="2021-05" db="EMBL/GenBank/DDBJ databases">
        <authorList>
            <person name="Chen Y.-M."/>
            <person name="Zhang Y.-Z."/>
        </authorList>
    </citation>
    <scope>NUCLEOTIDE SEQUENCE</scope>
    <source>
        <strain evidence="11">S59-k141_712336</strain>
    </source>
</reference>
<dbReference type="InterPro" id="IPR007096">
    <property type="entry name" value="RNA-dir_Rpol_cat_phage"/>
</dbReference>
<dbReference type="InterPro" id="IPR043502">
    <property type="entry name" value="DNA/RNA_pol_sf"/>
</dbReference>
<evidence type="ECO:0000313" key="11">
    <source>
        <dbReference type="EMBL" id="UJQ85838.1"/>
    </source>
</evidence>
<keyword evidence="2" id="KW-0696">RNA-directed RNA polymerase</keyword>
<evidence type="ECO:0000256" key="5">
    <source>
        <dbReference type="ARBA" id="ARBA00022741"/>
    </source>
</evidence>
<dbReference type="Proteomes" id="UP001057863">
    <property type="component" value="Chromosome"/>
</dbReference>
<keyword evidence="5" id="KW-0547">Nucleotide-binding</keyword>
<keyword evidence="9" id="KW-1133">Transmembrane helix</keyword>
<keyword evidence="9" id="KW-0812">Transmembrane</keyword>
<reference evidence="11" key="2">
    <citation type="journal article" date="2022" name="Nat. Microbiol.">
        <title>RNA viromes from terrestrial sites across China expand environmental viral diversity.</title>
        <authorList>
            <person name="Chiapello M."/>
            <person name="Rodriguez-Romero J."/>
            <person name="Ayllon M.A."/>
            <person name="Turina M."/>
        </authorList>
    </citation>
    <scope>NUCLEOTIDE SEQUENCE</scope>
    <source>
        <strain evidence="11">S59-k141_712336</strain>
    </source>
</reference>
<proteinExistence type="predicted"/>
<dbReference type="PROSITE" id="PS50522">
    <property type="entry name" value="RDRP_PHAGE"/>
    <property type="match status" value="1"/>
</dbReference>
<evidence type="ECO:0000256" key="2">
    <source>
        <dbReference type="ARBA" id="ARBA00022484"/>
    </source>
</evidence>
<feature type="domain" description="RdRp catalytic" evidence="10">
    <location>
        <begin position="346"/>
        <end position="494"/>
    </location>
</feature>
<comment type="catalytic activity">
    <reaction evidence="8">
        <text>RNA(n) + a ribonucleoside 5'-triphosphate = RNA(n+1) + diphosphate</text>
        <dbReference type="Rhea" id="RHEA:21248"/>
        <dbReference type="Rhea" id="RHEA-COMP:14527"/>
        <dbReference type="Rhea" id="RHEA-COMP:17342"/>
        <dbReference type="ChEBI" id="CHEBI:33019"/>
        <dbReference type="ChEBI" id="CHEBI:61557"/>
        <dbReference type="ChEBI" id="CHEBI:140395"/>
        <dbReference type="EC" id="2.7.7.48"/>
    </reaction>
</comment>
<keyword evidence="6" id="KW-0693">Viral RNA replication</keyword>
<dbReference type="Pfam" id="PF03431">
    <property type="entry name" value="RNA_replicase_B"/>
    <property type="match status" value="1"/>
</dbReference>
<keyword evidence="12" id="KW-1185">Reference proteome</keyword>
<dbReference type="EC" id="2.7.7.48" evidence="1"/>
<dbReference type="InterPro" id="IPR005093">
    <property type="entry name" value="RNArep_beta"/>
</dbReference>